<name>A0ABY1PEF6_9BACT</name>
<organism evidence="6 7">
    <name type="scientific">Algoriphagus winogradskyi</name>
    <dbReference type="NCBI Taxonomy" id="237017"/>
    <lineage>
        <taxon>Bacteria</taxon>
        <taxon>Pseudomonadati</taxon>
        <taxon>Bacteroidota</taxon>
        <taxon>Cytophagia</taxon>
        <taxon>Cytophagales</taxon>
        <taxon>Cyclobacteriaceae</taxon>
        <taxon>Algoriphagus</taxon>
    </lineage>
</organism>
<evidence type="ECO:0000259" key="5">
    <source>
        <dbReference type="PROSITE" id="PS50977"/>
    </source>
</evidence>
<evidence type="ECO:0000256" key="3">
    <source>
        <dbReference type="ARBA" id="ARBA00023163"/>
    </source>
</evidence>
<proteinExistence type="predicted"/>
<dbReference type="InterPro" id="IPR001647">
    <property type="entry name" value="HTH_TetR"/>
</dbReference>
<dbReference type="InterPro" id="IPR009057">
    <property type="entry name" value="Homeodomain-like_sf"/>
</dbReference>
<reference evidence="6 7" key="1">
    <citation type="submission" date="2017-05" db="EMBL/GenBank/DDBJ databases">
        <authorList>
            <person name="Varghese N."/>
            <person name="Submissions S."/>
        </authorList>
    </citation>
    <scope>NUCLEOTIDE SEQUENCE [LARGE SCALE GENOMIC DNA]</scope>
    <source>
        <strain evidence="6 7">DSM 15360</strain>
    </source>
</reference>
<sequence length="193" mass="22234">MYLFIKMARSKNYSEEEVIEKAMSLFWRNGYETTSMQMLEKEMGINKFSIYSSFGSKNGLFLESIKCYKKKLSVITTVLQSSNNGIQGIKEYFYAFLEFSKENESCKGCLVTNTSNELGKDADPEILMQLQHFIVEIKELFVNNLGQEAGLDRSKIEEYADYLIISLYGLGSASRVFRKDQLSVFIENIFKIL</sequence>
<feature type="domain" description="HTH tetR-type" evidence="5">
    <location>
        <begin position="12"/>
        <end position="72"/>
    </location>
</feature>
<evidence type="ECO:0000256" key="1">
    <source>
        <dbReference type="ARBA" id="ARBA00023015"/>
    </source>
</evidence>
<dbReference type="Pfam" id="PF00440">
    <property type="entry name" value="TetR_N"/>
    <property type="match status" value="1"/>
</dbReference>
<protein>
    <submittedName>
        <fullName evidence="6">Transcriptional regulator, TetR family</fullName>
    </submittedName>
</protein>
<feature type="DNA-binding region" description="H-T-H motif" evidence="4">
    <location>
        <begin position="35"/>
        <end position="54"/>
    </location>
</feature>
<dbReference type="InterPro" id="IPR036271">
    <property type="entry name" value="Tet_transcr_reg_TetR-rel_C_sf"/>
</dbReference>
<dbReference type="PANTHER" id="PTHR47506:SF10">
    <property type="entry name" value="TRANSCRIPTIONAL REGULATORY PROTEIN"/>
    <property type="match status" value="1"/>
</dbReference>
<dbReference type="Gene3D" id="1.10.357.10">
    <property type="entry name" value="Tetracycline Repressor, domain 2"/>
    <property type="match status" value="1"/>
</dbReference>
<accession>A0ABY1PEF6</accession>
<keyword evidence="2 4" id="KW-0238">DNA-binding</keyword>
<dbReference type="Proteomes" id="UP001157915">
    <property type="component" value="Unassembled WGS sequence"/>
</dbReference>
<comment type="caution">
    <text evidence="6">The sequence shown here is derived from an EMBL/GenBank/DDBJ whole genome shotgun (WGS) entry which is preliminary data.</text>
</comment>
<evidence type="ECO:0000313" key="6">
    <source>
        <dbReference type="EMBL" id="SMP32401.1"/>
    </source>
</evidence>
<evidence type="ECO:0000256" key="2">
    <source>
        <dbReference type="ARBA" id="ARBA00023125"/>
    </source>
</evidence>
<dbReference type="SUPFAM" id="SSF46689">
    <property type="entry name" value="Homeodomain-like"/>
    <property type="match status" value="1"/>
</dbReference>
<dbReference type="SUPFAM" id="SSF48498">
    <property type="entry name" value="Tetracyclin repressor-like, C-terminal domain"/>
    <property type="match status" value="1"/>
</dbReference>
<keyword evidence="7" id="KW-1185">Reference proteome</keyword>
<dbReference type="PROSITE" id="PS50977">
    <property type="entry name" value="HTH_TETR_2"/>
    <property type="match status" value="1"/>
</dbReference>
<dbReference type="PANTHER" id="PTHR47506">
    <property type="entry name" value="TRANSCRIPTIONAL REGULATORY PROTEIN"/>
    <property type="match status" value="1"/>
</dbReference>
<evidence type="ECO:0000256" key="4">
    <source>
        <dbReference type="PROSITE-ProRule" id="PRU00335"/>
    </source>
</evidence>
<dbReference type="Gene3D" id="1.10.10.60">
    <property type="entry name" value="Homeodomain-like"/>
    <property type="match status" value="1"/>
</dbReference>
<dbReference type="PRINTS" id="PR00455">
    <property type="entry name" value="HTHTETR"/>
</dbReference>
<keyword evidence="3" id="KW-0804">Transcription</keyword>
<keyword evidence="1" id="KW-0805">Transcription regulation</keyword>
<gene>
    <name evidence="6" type="ORF">SAMN06265367_1089</name>
</gene>
<evidence type="ECO:0000313" key="7">
    <source>
        <dbReference type="Proteomes" id="UP001157915"/>
    </source>
</evidence>
<dbReference type="EMBL" id="FXUA01000008">
    <property type="protein sequence ID" value="SMP32401.1"/>
    <property type="molecule type" value="Genomic_DNA"/>
</dbReference>